<dbReference type="GO" id="GO:0005886">
    <property type="term" value="C:plasma membrane"/>
    <property type="evidence" value="ECO:0007669"/>
    <property type="project" value="UniProtKB-SubCell"/>
</dbReference>
<dbReference type="EMBL" id="VFOX01000001">
    <property type="protein sequence ID" value="TQL86903.1"/>
    <property type="molecule type" value="Genomic_DNA"/>
</dbReference>
<evidence type="ECO:0000313" key="9">
    <source>
        <dbReference type="EMBL" id="TQL86903.1"/>
    </source>
</evidence>
<dbReference type="Gene3D" id="1.10.3730.20">
    <property type="match status" value="1"/>
</dbReference>
<evidence type="ECO:0000256" key="8">
    <source>
        <dbReference type="SAM" id="Phobius"/>
    </source>
</evidence>
<dbReference type="InterPro" id="IPR045324">
    <property type="entry name" value="Small_multidrug_res"/>
</dbReference>
<evidence type="ECO:0000313" key="10">
    <source>
        <dbReference type="Proteomes" id="UP000317209"/>
    </source>
</evidence>
<dbReference type="InterPro" id="IPR037185">
    <property type="entry name" value="EmrE-like"/>
</dbReference>
<comment type="similarity">
    <text evidence="7">Belongs to the drug/metabolite transporter (DMT) superfamily. Small multidrug resistance (SMR) (TC 2.A.7.1) family.</text>
</comment>
<dbReference type="PANTHER" id="PTHR30561:SF1">
    <property type="entry name" value="MULTIDRUG TRANSPORTER EMRE"/>
    <property type="match status" value="1"/>
</dbReference>
<keyword evidence="5 8" id="KW-1133">Transmembrane helix</keyword>
<protein>
    <submittedName>
        <fullName evidence="9">Small multidrug resistance pump</fullName>
    </submittedName>
</protein>
<keyword evidence="6 8" id="KW-0472">Membrane</keyword>
<keyword evidence="10" id="KW-1185">Reference proteome</keyword>
<evidence type="ECO:0000256" key="4">
    <source>
        <dbReference type="ARBA" id="ARBA00022692"/>
    </source>
</evidence>
<feature type="transmembrane region" description="Helical" evidence="8">
    <location>
        <begin position="92"/>
        <end position="110"/>
    </location>
</feature>
<evidence type="ECO:0000256" key="7">
    <source>
        <dbReference type="RuleBase" id="RU003942"/>
    </source>
</evidence>
<keyword evidence="4 7" id="KW-0812">Transmembrane</keyword>
<evidence type="ECO:0000256" key="3">
    <source>
        <dbReference type="ARBA" id="ARBA00022475"/>
    </source>
</evidence>
<evidence type="ECO:0000256" key="5">
    <source>
        <dbReference type="ARBA" id="ARBA00022989"/>
    </source>
</evidence>
<sequence length="127" mass="13303">MTDRPRRSAWPPLLVAIALEVMATLSLRAAEGFTHPLWLILVVIGYSGSLWLLSIVLDRGMPVGVAYGIWSAIGVVATAVLGTVLFGELLGPVQIIGVGVIVVGVLLVELGSHTRETAQPALPEVAA</sequence>
<keyword evidence="3" id="KW-1003">Cell membrane</keyword>
<dbReference type="Pfam" id="PF00893">
    <property type="entry name" value="Multi_Drug_Res"/>
    <property type="match status" value="1"/>
</dbReference>
<evidence type="ECO:0000256" key="2">
    <source>
        <dbReference type="ARBA" id="ARBA00022448"/>
    </source>
</evidence>
<feature type="transmembrane region" description="Helical" evidence="8">
    <location>
        <begin position="38"/>
        <end position="57"/>
    </location>
</feature>
<gene>
    <name evidence="9" type="ORF">FB560_2568</name>
</gene>
<dbReference type="PANTHER" id="PTHR30561">
    <property type="entry name" value="SMR FAMILY PROTON-DEPENDENT DRUG EFFLUX TRANSPORTER SUGE"/>
    <property type="match status" value="1"/>
</dbReference>
<dbReference type="InterPro" id="IPR000390">
    <property type="entry name" value="Small_drug/metabolite_transptr"/>
</dbReference>
<accession>A0A543BQ21</accession>
<comment type="subcellular location">
    <subcellularLocation>
        <location evidence="1 7">Cell membrane</location>
        <topology evidence="1 7">Multi-pass membrane protein</topology>
    </subcellularLocation>
</comment>
<evidence type="ECO:0000256" key="6">
    <source>
        <dbReference type="ARBA" id="ARBA00023136"/>
    </source>
</evidence>
<feature type="transmembrane region" description="Helical" evidence="8">
    <location>
        <begin position="64"/>
        <end position="86"/>
    </location>
</feature>
<keyword evidence="2" id="KW-0813">Transport</keyword>
<evidence type="ECO:0000256" key="1">
    <source>
        <dbReference type="ARBA" id="ARBA00004651"/>
    </source>
</evidence>
<proteinExistence type="inferred from homology"/>
<dbReference type="GO" id="GO:0022857">
    <property type="term" value="F:transmembrane transporter activity"/>
    <property type="evidence" value="ECO:0007669"/>
    <property type="project" value="InterPro"/>
</dbReference>
<dbReference type="RefSeq" id="WP_141872708.1">
    <property type="nucleotide sequence ID" value="NZ_VFOX01000001.1"/>
</dbReference>
<organism evidence="9 10">
    <name type="scientific">Microbacterium saperdae</name>
    <dbReference type="NCBI Taxonomy" id="69368"/>
    <lineage>
        <taxon>Bacteria</taxon>
        <taxon>Bacillati</taxon>
        <taxon>Actinomycetota</taxon>
        <taxon>Actinomycetes</taxon>
        <taxon>Micrococcales</taxon>
        <taxon>Microbacteriaceae</taxon>
        <taxon>Microbacterium</taxon>
    </lineage>
</organism>
<name>A0A543BQ21_9MICO</name>
<dbReference type="SUPFAM" id="SSF103481">
    <property type="entry name" value="Multidrug resistance efflux transporter EmrE"/>
    <property type="match status" value="1"/>
</dbReference>
<dbReference type="OrthoDB" id="3175079at2"/>
<reference evidence="9 10" key="1">
    <citation type="submission" date="2019-06" db="EMBL/GenBank/DDBJ databases">
        <title>Sequencing the genomes of 1000 actinobacteria strains.</title>
        <authorList>
            <person name="Klenk H.-P."/>
        </authorList>
    </citation>
    <scope>NUCLEOTIDE SEQUENCE [LARGE SCALE GENOMIC DNA]</scope>
    <source>
        <strain evidence="9 10">DSM 20169</strain>
    </source>
</reference>
<comment type="caution">
    <text evidence="9">The sequence shown here is derived from an EMBL/GenBank/DDBJ whole genome shotgun (WGS) entry which is preliminary data.</text>
</comment>
<dbReference type="AlphaFoldDB" id="A0A543BQ21"/>
<dbReference type="Proteomes" id="UP000317209">
    <property type="component" value="Unassembled WGS sequence"/>
</dbReference>